<dbReference type="GO" id="GO:0003677">
    <property type="term" value="F:DNA binding"/>
    <property type="evidence" value="ECO:0007669"/>
    <property type="project" value="InterPro"/>
</dbReference>
<accession>A0A183TPH3</accession>
<dbReference type="PROSITE" id="PS51184">
    <property type="entry name" value="JMJC"/>
    <property type="match status" value="1"/>
</dbReference>
<comment type="subcellular location">
    <subcellularLocation>
        <location evidence="1">Nucleus</location>
    </subcellularLocation>
</comment>
<dbReference type="InterPro" id="IPR048615">
    <property type="entry name" value="KDM5_C-hel"/>
</dbReference>
<name>A0A183TPH3_SCHSO</name>
<evidence type="ECO:0000256" key="6">
    <source>
        <dbReference type="ARBA" id="ARBA00022833"/>
    </source>
</evidence>
<dbReference type="GO" id="GO:0006355">
    <property type="term" value="P:regulation of DNA-templated transcription"/>
    <property type="evidence" value="ECO:0007669"/>
    <property type="project" value="TreeGrafter"/>
</dbReference>
<evidence type="ECO:0000256" key="7">
    <source>
        <dbReference type="ARBA" id="ARBA00022853"/>
    </source>
</evidence>
<dbReference type="Pfam" id="PF01388">
    <property type="entry name" value="ARID"/>
    <property type="match status" value="1"/>
</dbReference>
<evidence type="ECO:0000256" key="12">
    <source>
        <dbReference type="ARBA" id="ARBA00048734"/>
    </source>
</evidence>
<dbReference type="InterPro" id="IPR013083">
    <property type="entry name" value="Znf_RING/FYVE/PHD"/>
</dbReference>
<dbReference type="PANTHER" id="PTHR10694">
    <property type="entry name" value="LYSINE-SPECIFIC DEMETHYLASE"/>
    <property type="match status" value="1"/>
</dbReference>
<dbReference type="AlphaFoldDB" id="A0A183TPH3"/>
<dbReference type="GO" id="GO:0008270">
    <property type="term" value="F:zinc ion binding"/>
    <property type="evidence" value="ECO:0007669"/>
    <property type="project" value="UniProtKB-KW"/>
</dbReference>
<dbReference type="PROSITE" id="PS51183">
    <property type="entry name" value="JMJN"/>
    <property type="match status" value="1"/>
</dbReference>
<dbReference type="SMART" id="SM00558">
    <property type="entry name" value="JmjC"/>
    <property type="match status" value="1"/>
</dbReference>
<evidence type="ECO:0000259" key="15">
    <source>
        <dbReference type="PROSITE" id="PS51183"/>
    </source>
</evidence>
<evidence type="ECO:0000256" key="8">
    <source>
        <dbReference type="ARBA" id="ARBA00022964"/>
    </source>
</evidence>
<evidence type="ECO:0000256" key="13">
    <source>
        <dbReference type="PROSITE-ProRule" id="PRU00146"/>
    </source>
</evidence>
<dbReference type="Gene3D" id="1.10.150.60">
    <property type="entry name" value="ARID DNA-binding domain"/>
    <property type="match status" value="1"/>
</dbReference>
<dbReference type="InterPro" id="IPR003349">
    <property type="entry name" value="JmjN"/>
</dbReference>
<evidence type="ECO:0000256" key="3">
    <source>
        <dbReference type="ARBA" id="ARBA00012902"/>
    </source>
</evidence>
<keyword evidence="4" id="KW-0479">Metal-binding</keyword>
<evidence type="ECO:0000256" key="11">
    <source>
        <dbReference type="ARBA" id="ARBA00023242"/>
    </source>
</evidence>
<reference evidence="17" key="1">
    <citation type="submission" date="2016-06" db="UniProtKB">
        <authorList>
            <consortium name="WormBaseParasite"/>
        </authorList>
    </citation>
    <scope>IDENTIFICATION</scope>
</reference>
<evidence type="ECO:0000313" key="17">
    <source>
        <dbReference type="WBParaSite" id="SSLN_0001906201-mRNA-1"/>
    </source>
</evidence>
<dbReference type="PROSITE" id="PS50016">
    <property type="entry name" value="ZF_PHD_2"/>
    <property type="match status" value="1"/>
</dbReference>
<dbReference type="SMART" id="SM00249">
    <property type="entry name" value="PHD"/>
    <property type="match status" value="1"/>
</dbReference>
<dbReference type="Gene3D" id="3.30.40.10">
    <property type="entry name" value="Zinc/RING finger domain, C3HC4 (zinc finger)"/>
    <property type="match status" value="1"/>
</dbReference>
<keyword evidence="6" id="KW-0862">Zinc</keyword>
<comment type="catalytic activity">
    <reaction evidence="12">
        <text>N(6),N(6),N(6)-trimethyl-L-lysyl(4)-[histone H3] + 3 2-oxoglutarate + 3 O2 = L-lysyl(4)-[histone H3] + 3 formaldehyde + 3 succinate + 3 CO2</text>
        <dbReference type="Rhea" id="RHEA:60208"/>
        <dbReference type="Rhea" id="RHEA-COMP:15537"/>
        <dbReference type="Rhea" id="RHEA-COMP:15547"/>
        <dbReference type="ChEBI" id="CHEBI:15379"/>
        <dbReference type="ChEBI" id="CHEBI:16526"/>
        <dbReference type="ChEBI" id="CHEBI:16810"/>
        <dbReference type="ChEBI" id="CHEBI:16842"/>
        <dbReference type="ChEBI" id="CHEBI:29969"/>
        <dbReference type="ChEBI" id="CHEBI:30031"/>
        <dbReference type="ChEBI" id="CHEBI:61961"/>
        <dbReference type="EC" id="1.14.11.67"/>
    </reaction>
</comment>
<dbReference type="SUPFAM" id="SSF57903">
    <property type="entry name" value="FYVE/PHD zinc finger"/>
    <property type="match status" value="1"/>
</dbReference>
<comment type="similarity">
    <text evidence="2">Belongs to the JARID1 histone demethylase family.</text>
</comment>
<keyword evidence="7" id="KW-0156">Chromatin regulator</keyword>
<evidence type="ECO:0000256" key="5">
    <source>
        <dbReference type="ARBA" id="ARBA00022771"/>
    </source>
</evidence>
<dbReference type="SMART" id="SM00545">
    <property type="entry name" value="JmjN"/>
    <property type="match status" value="1"/>
</dbReference>
<keyword evidence="8" id="KW-0223">Dioxygenase</keyword>
<dbReference type="InterPro" id="IPR019787">
    <property type="entry name" value="Znf_PHD-finger"/>
</dbReference>
<dbReference type="InterPro" id="IPR036431">
    <property type="entry name" value="ARID_dom_sf"/>
</dbReference>
<dbReference type="EC" id="1.14.11.67" evidence="3"/>
<dbReference type="InterPro" id="IPR003347">
    <property type="entry name" value="JmjC_dom"/>
</dbReference>
<dbReference type="Pfam" id="PF00628">
    <property type="entry name" value="PHD"/>
    <property type="match status" value="1"/>
</dbReference>
<keyword evidence="9" id="KW-0560">Oxidoreductase</keyword>
<dbReference type="CDD" id="cd16100">
    <property type="entry name" value="ARID"/>
    <property type="match status" value="1"/>
</dbReference>
<keyword evidence="10" id="KW-0408">Iron</keyword>
<evidence type="ECO:0000256" key="4">
    <source>
        <dbReference type="ARBA" id="ARBA00022723"/>
    </source>
</evidence>
<feature type="domain" description="PHD-type" evidence="14">
    <location>
        <begin position="160"/>
        <end position="211"/>
    </location>
</feature>
<keyword evidence="5 13" id="KW-0863">Zinc-finger</keyword>
<dbReference type="InterPro" id="IPR001965">
    <property type="entry name" value="Znf_PHD"/>
</dbReference>
<evidence type="ECO:0000259" key="14">
    <source>
        <dbReference type="PROSITE" id="PS50016"/>
    </source>
</evidence>
<dbReference type="InterPro" id="IPR011011">
    <property type="entry name" value="Znf_FYVE_PHD"/>
</dbReference>
<evidence type="ECO:0000256" key="9">
    <source>
        <dbReference type="ARBA" id="ARBA00023002"/>
    </source>
</evidence>
<dbReference type="SUPFAM" id="SSF51197">
    <property type="entry name" value="Clavaminate synthase-like"/>
    <property type="match status" value="1"/>
</dbReference>
<dbReference type="InterPro" id="IPR001606">
    <property type="entry name" value="ARID_dom"/>
</dbReference>
<dbReference type="Pfam" id="PF02375">
    <property type="entry name" value="JmjN"/>
    <property type="match status" value="1"/>
</dbReference>
<dbReference type="PANTHER" id="PTHR10694:SF33">
    <property type="entry name" value="LYSINE-SPECIFIC DEMETHYLASE 5"/>
    <property type="match status" value="1"/>
</dbReference>
<feature type="domain" description="JmjN" evidence="15">
    <location>
        <begin position="25"/>
        <end position="66"/>
    </location>
</feature>
<dbReference type="WBParaSite" id="SSLN_0001906201-mRNA-1">
    <property type="protein sequence ID" value="SSLN_0001906201-mRNA-1"/>
    <property type="gene ID" value="SSLN_0001906201"/>
</dbReference>
<dbReference type="GO" id="GO:0005634">
    <property type="term" value="C:nucleus"/>
    <property type="evidence" value="ECO:0007669"/>
    <property type="project" value="UniProtKB-SubCell"/>
</dbReference>
<evidence type="ECO:0000256" key="1">
    <source>
        <dbReference type="ARBA" id="ARBA00004123"/>
    </source>
</evidence>
<dbReference type="Gene3D" id="2.60.120.650">
    <property type="entry name" value="Cupin"/>
    <property type="match status" value="1"/>
</dbReference>
<dbReference type="Pfam" id="PF21323">
    <property type="entry name" value="KDM5_C-hel"/>
    <property type="match status" value="1"/>
</dbReference>
<protein>
    <recommendedName>
        <fullName evidence="3">[histone H3]-trimethyl-L-lysine(4) demethylase</fullName>
        <ecNumber evidence="3">1.14.11.67</ecNumber>
    </recommendedName>
</protein>
<dbReference type="GO" id="GO:0000785">
    <property type="term" value="C:chromatin"/>
    <property type="evidence" value="ECO:0007669"/>
    <property type="project" value="TreeGrafter"/>
</dbReference>
<dbReference type="Pfam" id="PF02373">
    <property type="entry name" value="JmjC"/>
    <property type="match status" value="1"/>
</dbReference>
<feature type="domain" description="JmjC" evidence="16">
    <location>
        <begin position="300"/>
        <end position="466"/>
    </location>
</feature>
<dbReference type="SMART" id="SM00501">
    <property type="entry name" value="BRIGHT"/>
    <property type="match status" value="1"/>
</dbReference>
<evidence type="ECO:0000256" key="10">
    <source>
        <dbReference type="ARBA" id="ARBA00023004"/>
    </source>
</evidence>
<keyword evidence="11" id="KW-0539">Nucleus</keyword>
<evidence type="ECO:0000259" key="16">
    <source>
        <dbReference type="PROSITE" id="PS51184"/>
    </source>
</evidence>
<sequence length="609" mass="69710">LSQAVYLALKTSCMEDCQSFLPLEAPVFCPTFEEFEDPLLYLEKIYSFASAYGICKIRPPKGWRPPFAIDENKFLFNPRIQNLTEISAYNRVKNEFITSLVNFWELQVSSRLGKSVDLFTLWQTVGHYGGNERVTSGKHWGDVCKKLNFDATPAIASSDMVSCRKCGKNDRTDLLICDGCDYVGAYHMACLDPLLSYVPKGKWFCPTCFVNNFKSINKIDEFGFRKSANSYSLQSFGVYADDFKSKYFGKPSHVEVESEFWRLISDAECDVSVEYGADLNVSVCGSGFPISPTSRYNIKQYANSPWNLNNFAMNERSALRYLPTDISGMKVPWCYVGMVFSCFCWHTEDHWSFSINYLHRGEPKTWYGVPSASADAFEVAIRQEVPELFEHSPDLLHHMTTMLPPSRLFARGVPVFKLNQMAGEFVVTFPRAYHSGFNHGFNFAEAVNFCPASWFPFGRNSIDQYALIHRPPVFSHAELLCRMAESVDNLSIDFLVVVTDQLADLLEKERSLRRHLARLGVRRTERFVFETCEEELRECMLCKTTLFTSALTCDCSKSNSLTLAFFRLALWRSPIRLPYFCSSFLASLCCGEIIRINETYEQKLADFFY</sequence>
<proteinExistence type="inferred from homology"/>
<dbReference type="GO" id="GO:0034647">
    <property type="term" value="F:histone H3K4me/H3K4me2/H3K4me3 demethylase activity"/>
    <property type="evidence" value="ECO:0007669"/>
    <property type="project" value="UniProtKB-EC"/>
</dbReference>
<evidence type="ECO:0000256" key="2">
    <source>
        <dbReference type="ARBA" id="ARBA00006801"/>
    </source>
</evidence>
<organism evidence="17">
    <name type="scientific">Schistocephalus solidus</name>
    <name type="common">Tapeworm</name>
    <dbReference type="NCBI Taxonomy" id="70667"/>
    <lineage>
        <taxon>Eukaryota</taxon>
        <taxon>Metazoa</taxon>
        <taxon>Spiralia</taxon>
        <taxon>Lophotrochozoa</taxon>
        <taxon>Platyhelminthes</taxon>
        <taxon>Cestoda</taxon>
        <taxon>Eucestoda</taxon>
        <taxon>Diphyllobothriidea</taxon>
        <taxon>Diphyllobothriidae</taxon>
        <taxon>Schistocephalus</taxon>
    </lineage>
</organism>
<dbReference type="SUPFAM" id="SSF46774">
    <property type="entry name" value="ARID-like"/>
    <property type="match status" value="1"/>
</dbReference>